<keyword evidence="4" id="KW-1185">Reference proteome</keyword>
<organism evidence="3 4">
    <name type="scientific">Peredibacter starrii</name>
    <dbReference type="NCBI Taxonomy" id="28202"/>
    <lineage>
        <taxon>Bacteria</taxon>
        <taxon>Pseudomonadati</taxon>
        <taxon>Bdellovibrionota</taxon>
        <taxon>Bacteriovoracia</taxon>
        <taxon>Bacteriovoracales</taxon>
        <taxon>Bacteriovoracaceae</taxon>
        <taxon>Peredibacter</taxon>
    </lineage>
</organism>
<gene>
    <name evidence="3" type="ORF">SOO65_17230</name>
</gene>
<evidence type="ECO:0000313" key="4">
    <source>
        <dbReference type="Proteomes" id="UP001324634"/>
    </source>
</evidence>
<evidence type="ECO:0000256" key="1">
    <source>
        <dbReference type="SAM" id="Phobius"/>
    </source>
</evidence>
<dbReference type="Proteomes" id="UP001324634">
    <property type="component" value="Chromosome"/>
</dbReference>
<dbReference type="RefSeq" id="WP_321393250.1">
    <property type="nucleotide sequence ID" value="NZ_CP139487.1"/>
</dbReference>
<name>A0AAX4HME8_9BACT</name>
<accession>A0AAX4HME8</accession>
<dbReference type="EMBL" id="CP139487">
    <property type="protein sequence ID" value="WPU64439.1"/>
    <property type="molecule type" value="Genomic_DNA"/>
</dbReference>
<feature type="transmembrane region" description="Helical" evidence="1">
    <location>
        <begin position="37"/>
        <end position="55"/>
    </location>
</feature>
<keyword evidence="1" id="KW-1133">Transmembrane helix</keyword>
<proteinExistence type="predicted"/>
<evidence type="ECO:0000313" key="3">
    <source>
        <dbReference type="EMBL" id="WPU64439.1"/>
    </source>
</evidence>
<dbReference type="AlphaFoldDB" id="A0AAX4HME8"/>
<sequence>MKKLICLLLCLSFVLPSAAFAQEDDLIKSTQNDLILIGAAGAGGAILGLSTLSFVDKPSQHVSNIWTGAAIGVILGVIWVAYDSVQRNQDDLTSSVDFNSSERVAWHAENTGNLTLPQVQYGTQFWQMTF</sequence>
<keyword evidence="1" id="KW-0472">Membrane</keyword>
<feature type="signal peptide" evidence="2">
    <location>
        <begin position="1"/>
        <end position="21"/>
    </location>
</feature>
<evidence type="ECO:0008006" key="5">
    <source>
        <dbReference type="Google" id="ProtNLM"/>
    </source>
</evidence>
<feature type="transmembrane region" description="Helical" evidence="1">
    <location>
        <begin position="62"/>
        <end position="82"/>
    </location>
</feature>
<dbReference type="KEGG" id="psti:SOO65_17230"/>
<keyword evidence="1" id="KW-0812">Transmembrane</keyword>
<evidence type="ECO:0000256" key="2">
    <source>
        <dbReference type="SAM" id="SignalP"/>
    </source>
</evidence>
<protein>
    <recommendedName>
        <fullName evidence="5">Glycine zipper domain-containing protein</fullName>
    </recommendedName>
</protein>
<reference evidence="3 4" key="1">
    <citation type="submission" date="2023-11" db="EMBL/GenBank/DDBJ databases">
        <title>Peredibacter starrii A3.12.</title>
        <authorList>
            <person name="Mitchell R.J."/>
        </authorList>
    </citation>
    <scope>NUCLEOTIDE SEQUENCE [LARGE SCALE GENOMIC DNA]</scope>
    <source>
        <strain evidence="3 4">A3.12</strain>
    </source>
</reference>
<keyword evidence="2" id="KW-0732">Signal</keyword>
<feature type="chain" id="PRO_5043960142" description="Glycine zipper domain-containing protein" evidence="2">
    <location>
        <begin position="22"/>
        <end position="130"/>
    </location>
</feature>